<dbReference type="Gene3D" id="3.40.470.10">
    <property type="entry name" value="Uracil-DNA glycosylase-like domain"/>
    <property type="match status" value="1"/>
</dbReference>
<dbReference type="NCBIfam" id="TIGR00628">
    <property type="entry name" value="ung"/>
    <property type="match status" value="1"/>
</dbReference>
<accession>A0ABR6N778</accession>
<evidence type="ECO:0000256" key="8">
    <source>
        <dbReference type="ARBA" id="ARBA00023204"/>
    </source>
</evidence>
<dbReference type="InterPro" id="IPR036895">
    <property type="entry name" value="Uracil-DNA_glycosylase-like_sf"/>
</dbReference>
<dbReference type="NCBIfam" id="NF003588">
    <property type="entry name" value="PRK05254.1-1"/>
    <property type="match status" value="1"/>
</dbReference>
<dbReference type="EC" id="3.2.2.27" evidence="4 9"/>
<dbReference type="InterPro" id="IPR005122">
    <property type="entry name" value="Uracil-DNA_glycosylase-like"/>
</dbReference>
<keyword evidence="7 9" id="KW-0378">Hydrolase</keyword>
<reference evidence="13 14" key="1">
    <citation type="submission" date="2020-08" db="EMBL/GenBank/DDBJ databases">
        <title>Genomic Encyclopedia of Type Strains, Phase IV (KMG-IV): sequencing the most valuable type-strain genomes for metagenomic binning, comparative biology and taxonomic classification.</title>
        <authorList>
            <person name="Goeker M."/>
        </authorList>
    </citation>
    <scope>NUCLEOTIDE SEQUENCE [LARGE SCALE GENOMIC DNA]</scope>
    <source>
        <strain evidence="13 14">DSM 101535</strain>
    </source>
</reference>
<keyword evidence="6 9" id="KW-0227">DNA damage</keyword>
<proteinExistence type="inferred from homology"/>
<protein>
    <recommendedName>
        <fullName evidence="5 9">Uracil-DNA glycosylase</fullName>
        <shortName evidence="9">UDG</shortName>
        <ecNumber evidence="4 9">3.2.2.27</ecNumber>
    </recommendedName>
</protein>
<feature type="domain" description="Uracil-DNA glycosylase-like" evidence="12">
    <location>
        <begin position="64"/>
        <end position="227"/>
    </location>
</feature>
<evidence type="ECO:0000256" key="7">
    <source>
        <dbReference type="ARBA" id="ARBA00022801"/>
    </source>
</evidence>
<evidence type="ECO:0000313" key="13">
    <source>
        <dbReference type="EMBL" id="MBB5726384.1"/>
    </source>
</evidence>
<keyword evidence="9" id="KW-0963">Cytoplasm</keyword>
<dbReference type="SUPFAM" id="SSF52141">
    <property type="entry name" value="Uracil-DNA glycosylase-like"/>
    <property type="match status" value="1"/>
</dbReference>
<dbReference type="SMART" id="SM00986">
    <property type="entry name" value="UDG"/>
    <property type="match status" value="1"/>
</dbReference>
<name>A0ABR6N778_9SPHN</name>
<keyword evidence="13" id="KW-0326">Glycosidase</keyword>
<dbReference type="InterPro" id="IPR002043">
    <property type="entry name" value="UDG_fam1"/>
</dbReference>
<comment type="similarity">
    <text evidence="3 9 11">Belongs to the uracil-DNA glycosylase (UDG) superfamily. UNG family.</text>
</comment>
<gene>
    <name evidence="9" type="primary">ung</name>
    <name evidence="13" type="ORF">FHS97_002324</name>
</gene>
<organism evidence="13 14">
    <name type="scientific">Sphingomonas endophytica</name>
    <dbReference type="NCBI Taxonomy" id="869719"/>
    <lineage>
        <taxon>Bacteria</taxon>
        <taxon>Pseudomonadati</taxon>
        <taxon>Pseudomonadota</taxon>
        <taxon>Alphaproteobacteria</taxon>
        <taxon>Sphingomonadales</taxon>
        <taxon>Sphingomonadaceae</taxon>
        <taxon>Sphingomonas</taxon>
    </lineage>
</organism>
<dbReference type="PANTHER" id="PTHR11264">
    <property type="entry name" value="URACIL-DNA GLYCOSYLASE"/>
    <property type="match status" value="1"/>
</dbReference>
<dbReference type="PANTHER" id="PTHR11264:SF0">
    <property type="entry name" value="URACIL-DNA GLYCOSYLASE"/>
    <property type="match status" value="1"/>
</dbReference>
<dbReference type="Pfam" id="PF03167">
    <property type="entry name" value="UDG"/>
    <property type="match status" value="1"/>
</dbReference>
<dbReference type="InterPro" id="IPR018085">
    <property type="entry name" value="Ura-DNA_Glyclase_AS"/>
</dbReference>
<evidence type="ECO:0000256" key="10">
    <source>
        <dbReference type="PROSITE-ProRule" id="PRU10072"/>
    </source>
</evidence>
<keyword evidence="8 9" id="KW-0234">DNA repair</keyword>
<dbReference type="SMART" id="SM00987">
    <property type="entry name" value="UreE_C"/>
    <property type="match status" value="1"/>
</dbReference>
<dbReference type="GO" id="GO:0004844">
    <property type="term" value="F:uracil DNA N-glycosylase activity"/>
    <property type="evidence" value="ECO:0007669"/>
    <property type="project" value="UniProtKB-EC"/>
</dbReference>
<feature type="active site" description="Proton acceptor" evidence="9 10">
    <location>
        <position position="79"/>
    </location>
</feature>
<comment type="catalytic activity">
    <reaction evidence="1 9 11">
        <text>Hydrolyzes single-stranded DNA or mismatched double-stranded DNA and polynucleotides, releasing free uracil.</text>
        <dbReference type="EC" id="3.2.2.27"/>
    </reaction>
</comment>
<evidence type="ECO:0000256" key="6">
    <source>
        <dbReference type="ARBA" id="ARBA00022763"/>
    </source>
</evidence>
<evidence type="ECO:0000256" key="1">
    <source>
        <dbReference type="ARBA" id="ARBA00001400"/>
    </source>
</evidence>
<evidence type="ECO:0000256" key="4">
    <source>
        <dbReference type="ARBA" id="ARBA00012030"/>
    </source>
</evidence>
<evidence type="ECO:0000313" key="14">
    <source>
        <dbReference type="Proteomes" id="UP000560131"/>
    </source>
</evidence>
<dbReference type="NCBIfam" id="NF003591">
    <property type="entry name" value="PRK05254.1-4"/>
    <property type="match status" value="1"/>
</dbReference>
<dbReference type="HAMAP" id="MF_00148">
    <property type="entry name" value="UDG"/>
    <property type="match status" value="1"/>
</dbReference>
<evidence type="ECO:0000256" key="2">
    <source>
        <dbReference type="ARBA" id="ARBA00002631"/>
    </source>
</evidence>
<comment type="function">
    <text evidence="2 9 11">Excises uracil residues from the DNA which can arise as a result of misincorporation of dUMP residues by DNA polymerase or due to deamination of cytosine.</text>
</comment>
<sequence>MAARTPPRRLTRVDQPTFDPSWRDALAVPLASGTMAALIRFLAAEERAGVTIFPPPADRFRALELTALPDVRVVILGQDPYHGAGQAHGLCFSVRPGVKPPPSLANIYRELASDCGIAAPSHGFLEHWARQGVLLLNTVLTVAEGRAAAHRGRGWEHLTDAIIRAVADQQAPTVFMLWGSHAQAKAPLITANGDDRHLILTAPHPSPLSAYKGWFGSGHFSKANAFLAAHGRGTIDWSVPPLASA</sequence>
<dbReference type="NCBIfam" id="NF003589">
    <property type="entry name" value="PRK05254.1-2"/>
    <property type="match status" value="1"/>
</dbReference>
<dbReference type="CDD" id="cd10027">
    <property type="entry name" value="UDG-F1-like"/>
    <property type="match status" value="1"/>
</dbReference>
<comment type="subcellular location">
    <subcellularLocation>
        <location evidence="9">Cytoplasm</location>
    </subcellularLocation>
</comment>
<dbReference type="Proteomes" id="UP000560131">
    <property type="component" value="Unassembled WGS sequence"/>
</dbReference>
<evidence type="ECO:0000256" key="9">
    <source>
        <dbReference type="HAMAP-Rule" id="MF_00148"/>
    </source>
</evidence>
<evidence type="ECO:0000256" key="3">
    <source>
        <dbReference type="ARBA" id="ARBA00008184"/>
    </source>
</evidence>
<comment type="caution">
    <text evidence="13">The sequence shown here is derived from an EMBL/GenBank/DDBJ whole genome shotgun (WGS) entry which is preliminary data.</text>
</comment>
<dbReference type="NCBIfam" id="NF003592">
    <property type="entry name" value="PRK05254.1-5"/>
    <property type="match status" value="1"/>
</dbReference>
<evidence type="ECO:0000256" key="5">
    <source>
        <dbReference type="ARBA" id="ARBA00018429"/>
    </source>
</evidence>
<keyword evidence="14" id="KW-1185">Reference proteome</keyword>
<dbReference type="PROSITE" id="PS00130">
    <property type="entry name" value="U_DNA_GLYCOSYLASE"/>
    <property type="match status" value="1"/>
</dbReference>
<dbReference type="EMBL" id="JACIJN010000007">
    <property type="protein sequence ID" value="MBB5726384.1"/>
    <property type="molecule type" value="Genomic_DNA"/>
</dbReference>
<evidence type="ECO:0000256" key="11">
    <source>
        <dbReference type="RuleBase" id="RU003780"/>
    </source>
</evidence>
<evidence type="ECO:0000259" key="12">
    <source>
        <dbReference type="SMART" id="SM00986"/>
    </source>
</evidence>
<dbReference type="RefSeq" id="WP_184037521.1">
    <property type="nucleotide sequence ID" value="NZ_BAABAR010000003.1"/>
</dbReference>